<sequence>MLKKLIKNMDYSLVVATAGLCIFGLVMIYSSSYWVAFNYGREADFFFNRQLIFVLGGFVVFCLSSIFPYKAYMKLTKLLITVTVFLLILVFVLGKVVNNAQSWISLGGFNLQPAEAAKIAIIIYLASILSKKQSYISDFNKAIAPPLVVVGLIAFLILMQPDFGSMLILVSIAACILVCAKIRFRHVAILSVSSAVLMIVFFMFVASDEQLSRFKGAYSPFEHQKEGYQLINSYVAISAGGMEGVGLGNGRTKYGYLPEGQTDFIIANVSEEFGFAGALASITGLFYIVIRGFIIGLRCKDTFGRLLAFGVASMIGIQSFINLGAATGLLPVTGVPLPFLSYGGSSLLVIMFSMGILTNVSAFVNMKRNPVHEDALDKDKPLTPLHKNTVAAFPYQNKKKPAH</sequence>
<evidence type="ECO:0000256" key="3">
    <source>
        <dbReference type="ARBA" id="ARBA00022679"/>
    </source>
</evidence>
<evidence type="ECO:0000256" key="1">
    <source>
        <dbReference type="ARBA" id="ARBA00004141"/>
    </source>
</evidence>
<feature type="transmembrane region" description="Helical" evidence="17">
    <location>
        <begin position="47"/>
        <end position="66"/>
    </location>
</feature>
<comment type="subcellular location">
    <subcellularLocation>
        <location evidence="1">Membrane</location>
        <topology evidence="1">Multi-pass membrane protein</topology>
    </subcellularLocation>
</comment>
<keyword evidence="5" id="KW-0133">Cell shape</keyword>
<comment type="caution">
    <text evidence="18">The sequence shown here is derived from an EMBL/GenBank/DDBJ whole genome shotgun (WGS) entry which is preliminary data.</text>
</comment>
<keyword evidence="6" id="KW-0573">Peptidoglycan synthesis</keyword>
<dbReference type="RefSeq" id="WP_248254068.1">
    <property type="nucleotide sequence ID" value="NZ_JAIWJX010000002.1"/>
</dbReference>
<feature type="transmembrane region" description="Helical" evidence="17">
    <location>
        <begin position="163"/>
        <end position="180"/>
    </location>
</feature>
<dbReference type="InterPro" id="IPR001182">
    <property type="entry name" value="FtsW/RodA"/>
</dbReference>
<gene>
    <name evidence="18" type="ORF">LCY76_19855</name>
</gene>
<feature type="transmembrane region" description="Helical" evidence="17">
    <location>
        <begin position="103"/>
        <end position="127"/>
    </location>
</feature>
<evidence type="ECO:0000256" key="11">
    <source>
        <dbReference type="ARBA" id="ARBA00038053"/>
    </source>
</evidence>
<evidence type="ECO:0000313" key="18">
    <source>
        <dbReference type="EMBL" id="MCK6258827.1"/>
    </source>
</evidence>
<evidence type="ECO:0000256" key="9">
    <source>
        <dbReference type="ARBA" id="ARBA00032370"/>
    </source>
</evidence>
<accession>A0A9X1XDF8</accession>
<dbReference type="PANTHER" id="PTHR30474">
    <property type="entry name" value="CELL CYCLE PROTEIN"/>
    <property type="match status" value="1"/>
</dbReference>
<evidence type="ECO:0000256" key="10">
    <source>
        <dbReference type="ARBA" id="ARBA00033270"/>
    </source>
</evidence>
<evidence type="ECO:0000256" key="12">
    <source>
        <dbReference type="ARBA" id="ARBA00041185"/>
    </source>
</evidence>
<dbReference type="GO" id="GO:0005886">
    <property type="term" value="C:plasma membrane"/>
    <property type="evidence" value="ECO:0007669"/>
    <property type="project" value="TreeGrafter"/>
</dbReference>
<feature type="transmembrane region" description="Helical" evidence="17">
    <location>
        <begin position="306"/>
        <end position="330"/>
    </location>
</feature>
<evidence type="ECO:0000256" key="16">
    <source>
        <dbReference type="ARBA" id="ARBA00049966"/>
    </source>
</evidence>
<name>A0A9X1XDF8_9BACL</name>
<dbReference type="Proteomes" id="UP001139011">
    <property type="component" value="Unassembled WGS sequence"/>
</dbReference>
<dbReference type="GO" id="GO:0008360">
    <property type="term" value="P:regulation of cell shape"/>
    <property type="evidence" value="ECO:0007669"/>
    <property type="project" value="UniProtKB-KW"/>
</dbReference>
<dbReference type="PANTHER" id="PTHR30474:SF2">
    <property type="entry name" value="PEPTIDOGLYCAN GLYCOSYLTRANSFERASE FTSW-RELATED"/>
    <property type="match status" value="1"/>
</dbReference>
<comment type="similarity">
    <text evidence="11">Belongs to the SEDS family. FtsW subfamily.</text>
</comment>
<feature type="transmembrane region" description="Helical" evidence="17">
    <location>
        <begin position="12"/>
        <end position="35"/>
    </location>
</feature>
<proteinExistence type="inferred from homology"/>
<keyword evidence="2" id="KW-0328">Glycosyltransferase</keyword>
<evidence type="ECO:0000256" key="4">
    <source>
        <dbReference type="ARBA" id="ARBA00022692"/>
    </source>
</evidence>
<evidence type="ECO:0000256" key="7">
    <source>
        <dbReference type="ARBA" id="ARBA00022989"/>
    </source>
</evidence>
<evidence type="ECO:0000256" key="8">
    <source>
        <dbReference type="ARBA" id="ARBA00023136"/>
    </source>
</evidence>
<feature type="transmembrane region" description="Helical" evidence="17">
    <location>
        <begin position="139"/>
        <end position="157"/>
    </location>
</feature>
<comment type="function">
    <text evidence="16">Peptidoglycan polymerase that is essential for cell division.</text>
</comment>
<reference evidence="18" key="1">
    <citation type="submission" date="2021-09" db="EMBL/GenBank/DDBJ databases">
        <title>Genome analysis of Fictibacillus sp. KIGAM418 isolated from marine sediment.</title>
        <authorList>
            <person name="Seo M.-J."/>
            <person name="Cho E.-S."/>
            <person name="Hwang C.Y."/>
        </authorList>
    </citation>
    <scope>NUCLEOTIDE SEQUENCE</scope>
    <source>
        <strain evidence="18">KIGAM418</strain>
    </source>
</reference>
<feature type="transmembrane region" description="Helical" evidence="17">
    <location>
        <begin position="342"/>
        <end position="364"/>
    </location>
</feature>
<organism evidence="18 19">
    <name type="scientific">Fictibacillus marinisediminis</name>
    <dbReference type="NCBI Taxonomy" id="2878389"/>
    <lineage>
        <taxon>Bacteria</taxon>
        <taxon>Bacillati</taxon>
        <taxon>Bacillota</taxon>
        <taxon>Bacilli</taxon>
        <taxon>Bacillales</taxon>
        <taxon>Fictibacillaceae</taxon>
        <taxon>Fictibacillus</taxon>
    </lineage>
</organism>
<evidence type="ECO:0000256" key="2">
    <source>
        <dbReference type="ARBA" id="ARBA00022676"/>
    </source>
</evidence>
<evidence type="ECO:0000256" key="17">
    <source>
        <dbReference type="SAM" id="Phobius"/>
    </source>
</evidence>
<evidence type="ECO:0000256" key="15">
    <source>
        <dbReference type="ARBA" id="ARBA00049902"/>
    </source>
</evidence>
<keyword evidence="8 17" id="KW-0472">Membrane</keyword>
<evidence type="ECO:0000256" key="6">
    <source>
        <dbReference type="ARBA" id="ARBA00022984"/>
    </source>
</evidence>
<feature type="transmembrane region" description="Helical" evidence="17">
    <location>
        <begin position="187"/>
        <end position="206"/>
    </location>
</feature>
<dbReference type="EMBL" id="JAIWJX010000002">
    <property type="protein sequence ID" value="MCK6258827.1"/>
    <property type="molecule type" value="Genomic_DNA"/>
</dbReference>
<comment type="catalytic activity">
    <reaction evidence="15">
        <text>[GlcNAc-(1-&gt;4)-Mur2Ac(oyl-L-Ala-gamma-D-Glu-L-Lys-D-Ala-D-Ala)](n)-di-trans,octa-cis-undecaprenyl diphosphate + beta-D-GlcNAc-(1-&gt;4)-Mur2Ac(oyl-L-Ala-gamma-D-Glu-L-Lys-D-Ala-D-Ala)-di-trans,octa-cis-undecaprenyl diphosphate = [GlcNAc-(1-&gt;4)-Mur2Ac(oyl-L-Ala-gamma-D-Glu-L-Lys-D-Ala-D-Ala)](n+1)-di-trans,octa-cis-undecaprenyl diphosphate + di-trans,octa-cis-undecaprenyl diphosphate + H(+)</text>
        <dbReference type="Rhea" id="RHEA:23708"/>
        <dbReference type="Rhea" id="RHEA-COMP:9602"/>
        <dbReference type="Rhea" id="RHEA-COMP:9603"/>
        <dbReference type="ChEBI" id="CHEBI:15378"/>
        <dbReference type="ChEBI" id="CHEBI:58405"/>
        <dbReference type="ChEBI" id="CHEBI:60033"/>
        <dbReference type="ChEBI" id="CHEBI:78435"/>
        <dbReference type="EC" id="2.4.99.28"/>
    </reaction>
</comment>
<dbReference type="PROSITE" id="PS00428">
    <property type="entry name" value="FTSW_RODA_SPOVE"/>
    <property type="match status" value="1"/>
</dbReference>
<dbReference type="GO" id="GO:0009252">
    <property type="term" value="P:peptidoglycan biosynthetic process"/>
    <property type="evidence" value="ECO:0007669"/>
    <property type="project" value="UniProtKB-KW"/>
</dbReference>
<evidence type="ECO:0000313" key="19">
    <source>
        <dbReference type="Proteomes" id="UP001139011"/>
    </source>
</evidence>
<keyword evidence="7 17" id="KW-1133">Transmembrane helix</keyword>
<keyword evidence="19" id="KW-1185">Reference proteome</keyword>
<keyword evidence="3" id="KW-0808">Transferase</keyword>
<feature type="transmembrane region" description="Helical" evidence="17">
    <location>
        <begin position="273"/>
        <end position="294"/>
    </location>
</feature>
<dbReference type="GO" id="GO:0051301">
    <property type="term" value="P:cell division"/>
    <property type="evidence" value="ECO:0007669"/>
    <property type="project" value="InterPro"/>
</dbReference>
<dbReference type="Pfam" id="PF01098">
    <property type="entry name" value="FTSW_RODA_SPOVE"/>
    <property type="match status" value="1"/>
</dbReference>
<dbReference type="GO" id="GO:0008955">
    <property type="term" value="F:peptidoglycan glycosyltransferase activity"/>
    <property type="evidence" value="ECO:0007669"/>
    <property type="project" value="UniProtKB-EC"/>
</dbReference>
<evidence type="ECO:0000256" key="14">
    <source>
        <dbReference type="ARBA" id="ARBA00044770"/>
    </source>
</evidence>
<protein>
    <recommendedName>
        <fullName evidence="12">Probable peptidoglycan glycosyltransferase FtsW</fullName>
        <ecNumber evidence="14">2.4.99.28</ecNumber>
    </recommendedName>
    <alternativeName>
        <fullName evidence="13">Cell division protein FtsW</fullName>
    </alternativeName>
    <alternativeName>
        <fullName evidence="10">Cell wall polymerase</fullName>
    </alternativeName>
    <alternativeName>
        <fullName evidence="9">Peptidoglycan polymerase</fullName>
    </alternativeName>
</protein>
<dbReference type="EC" id="2.4.99.28" evidence="14"/>
<dbReference type="InterPro" id="IPR018365">
    <property type="entry name" value="Cell_cycle_FtsW-rel_CS"/>
</dbReference>
<feature type="transmembrane region" description="Helical" evidence="17">
    <location>
        <begin position="78"/>
        <end position="97"/>
    </location>
</feature>
<dbReference type="AlphaFoldDB" id="A0A9X1XDF8"/>
<keyword evidence="4 17" id="KW-0812">Transmembrane</keyword>
<dbReference type="GO" id="GO:0032153">
    <property type="term" value="C:cell division site"/>
    <property type="evidence" value="ECO:0007669"/>
    <property type="project" value="TreeGrafter"/>
</dbReference>
<dbReference type="GO" id="GO:0015648">
    <property type="term" value="F:lipid-linked peptidoglycan transporter activity"/>
    <property type="evidence" value="ECO:0007669"/>
    <property type="project" value="TreeGrafter"/>
</dbReference>
<evidence type="ECO:0000256" key="13">
    <source>
        <dbReference type="ARBA" id="ARBA00041418"/>
    </source>
</evidence>
<evidence type="ECO:0000256" key="5">
    <source>
        <dbReference type="ARBA" id="ARBA00022960"/>
    </source>
</evidence>